<gene>
    <name evidence="3" type="ORF">FHS18_000563</name>
</gene>
<reference evidence="3 4" key="1">
    <citation type="submission" date="2020-08" db="EMBL/GenBank/DDBJ databases">
        <title>Genomic Encyclopedia of Type Strains, Phase III (KMG-III): the genomes of soil and plant-associated and newly described type strains.</title>
        <authorList>
            <person name="Whitman W."/>
        </authorList>
    </citation>
    <scope>NUCLEOTIDE SEQUENCE [LARGE SCALE GENOMIC DNA]</scope>
    <source>
        <strain evidence="3 4">CECT 5862</strain>
    </source>
</reference>
<dbReference type="Pfam" id="PF04892">
    <property type="entry name" value="VanZ"/>
    <property type="match status" value="1"/>
</dbReference>
<accession>A0A7W5FKU2</accession>
<proteinExistence type="predicted"/>
<dbReference type="InterPro" id="IPR006976">
    <property type="entry name" value="VanZ-like"/>
</dbReference>
<comment type="caution">
    <text evidence="3">The sequence shown here is derived from an EMBL/GenBank/DDBJ whole genome shotgun (WGS) entry which is preliminary data.</text>
</comment>
<name>A0A7W5FKU2_9BACL</name>
<dbReference type="NCBIfam" id="NF037970">
    <property type="entry name" value="vanZ_1"/>
    <property type="match status" value="1"/>
</dbReference>
<evidence type="ECO:0000313" key="4">
    <source>
        <dbReference type="Proteomes" id="UP000570361"/>
    </source>
</evidence>
<keyword evidence="1" id="KW-0812">Transmembrane</keyword>
<dbReference type="RefSeq" id="WP_183596689.1">
    <property type="nucleotide sequence ID" value="NZ_JACHXK010000001.1"/>
</dbReference>
<evidence type="ECO:0000313" key="3">
    <source>
        <dbReference type="EMBL" id="MBB3108535.1"/>
    </source>
</evidence>
<keyword evidence="4" id="KW-1185">Reference proteome</keyword>
<evidence type="ECO:0000259" key="2">
    <source>
        <dbReference type="Pfam" id="PF04892"/>
    </source>
</evidence>
<dbReference type="AlphaFoldDB" id="A0A7W5FKU2"/>
<feature type="transmembrane region" description="Helical" evidence="1">
    <location>
        <begin position="87"/>
        <end position="106"/>
    </location>
</feature>
<keyword evidence="1" id="KW-1133">Transmembrane helix</keyword>
<feature type="domain" description="VanZ-like" evidence="2">
    <location>
        <begin position="7"/>
        <end position="132"/>
    </location>
</feature>
<keyword evidence="1" id="KW-0472">Membrane</keyword>
<dbReference type="Proteomes" id="UP000570361">
    <property type="component" value="Unassembled WGS sequence"/>
</dbReference>
<feature type="transmembrane region" description="Helical" evidence="1">
    <location>
        <begin position="112"/>
        <end position="132"/>
    </location>
</feature>
<feature type="transmembrane region" description="Helical" evidence="1">
    <location>
        <begin position="58"/>
        <end position="80"/>
    </location>
</feature>
<sequence length="146" mass="17095">MLRFALAVIWMIFLFICTCTTNFQNMVLHYDISFKFDASPDWNQLFILPNTDVIRDHIRWYSFQKIGHFTGFAILTLILTNMGQWRLGVIPAVGYAIATEILQLYFMRDGRIVDMFIDSSGILLAYLFVVLINRRKPPRSARPWPL</sequence>
<evidence type="ECO:0000256" key="1">
    <source>
        <dbReference type="SAM" id="Phobius"/>
    </source>
</evidence>
<protein>
    <submittedName>
        <fullName evidence="3">VanZ family protein</fullName>
    </submittedName>
</protein>
<dbReference type="EMBL" id="JACHXK010000001">
    <property type="protein sequence ID" value="MBB3108535.1"/>
    <property type="molecule type" value="Genomic_DNA"/>
</dbReference>
<organism evidence="3 4">
    <name type="scientific">Paenibacillus phyllosphaerae</name>
    <dbReference type="NCBI Taxonomy" id="274593"/>
    <lineage>
        <taxon>Bacteria</taxon>
        <taxon>Bacillati</taxon>
        <taxon>Bacillota</taxon>
        <taxon>Bacilli</taxon>
        <taxon>Bacillales</taxon>
        <taxon>Paenibacillaceae</taxon>
        <taxon>Paenibacillus</taxon>
    </lineage>
</organism>